<sequence length="148" mass="17597">MAVKHSMEHALKKITKTYIPTFYNKTTLPLVLFLSACFYENVEWMKNFFYKANKKIQQKMLSYGMEWAATHGKVRTFVCCYTLGGTASLKMYQKAYQNERYMIMALCSYLGNIQINNPWDSLNPYMMVQNKEKFLPLKFSEETQYFYI</sequence>
<protein>
    <submittedName>
        <fullName evidence="1">MGF_300-4L</fullName>
    </submittedName>
</protein>
<organismHost>
    <name type="scientific">Ornithodoros moubata</name>
    <name type="common">Soft tick</name>
    <name type="synonym">Argasid tick</name>
    <dbReference type="NCBI Taxonomy" id="6938"/>
</organismHost>
<organismHost>
    <name type="scientific">Ornithodoros</name>
    <name type="common">relapsing fever ticks</name>
    <dbReference type="NCBI Taxonomy" id="6937"/>
</organismHost>
<evidence type="ECO:0000313" key="1">
    <source>
        <dbReference type="EMBL" id="QED21569.1"/>
    </source>
</evidence>
<organismHost>
    <name type="scientific">Phacochoerus aethiopicus</name>
    <name type="common">Warthog</name>
    <dbReference type="NCBI Taxonomy" id="85517"/>
</organismHost>
<name>A0A5B8XEI9_ASF</name>
<organismHost>
    <name type="scientific">Potamochoerus larvatus</name>
    <name type="common">Bushpig</name>
    <dbReference type="NCBI Taxonomy" id="273792"/>
</organismHost>
<gene>
    <name evidence="1" type="primary">MGF_300-4L_2</name>
    <name evidence="1" type="ORF">ASFV_Kyiv_2016_131_00033</name>
</gene>
<organismHost>
    <name type="scientific">Phacochoerus africanus</name>
    <name type="common">Warthog</name>
    <dbReference type="NCBI Taxonomy" id="41426"/>
</organismHost>
<evidence type="ECO:0000313" key="2">
    <source>
        <dbReference type="Proteomes" id="UP000321214"/>
    </source>
</evidence>
<organismHost>
    <name type="scientific">Sus scrofa</name>
    <name type="common">Pig</name>
    <dbReference type="NCBI Taxonomy" id="9823"/>
</organismHost>
<dbReference type="EMBL" id="MN194591">
    <property type="protein sequence ID" value="QED21569.1"/>
    <property type="molecule type" value="Genomic_DNA"/>
</dbReference>
<accession>A0A5B8XEI9</accession>
<organism evidence="1 2">
    <name type="scientific">African swine fever virus</name>
    <name type="common">ASFV</name>
    <dbReference type="NCBI Taxonomy" id="10497"/>
    <lineage>
        <taxon>Viruses</taxon>
        <taxon>Varidnaviria</taxon>
        <taxon>Bamfordvirae</taxon>
        <taxon>Nucleocytoviricota</taxon>
        <taxon>Pokkesviricetes</taxon>
        <taxon>Asfuvirales</taxon>
        <taxon>Asfarviridae</taxon>
        <taxon>Asfivirus</taxon>
        <taxon>Asfivirus haemorrhagiae</taxon>
    </lineage>
</organism>
<dbReference type="Proteomes" id="UP000321214">
    <property type="component" value="Segment"/>
</dbReference>
<reference evidence="2" key="1">
    <citation type="submission" date="2019-07" db="EMBL/GenBank/DDBJ databases">
        <title>Complete genome sequence of virulent African swine fever virus isolated from a domestic pig in Ukraine.</title>
        <authorList>
            <person name="Kovalenko G."/>
            <person name="Ducluzeau A.-L."/>
            <person name="Ishchenko L."/>
            <person name="Sushko M."/>
            <person name="Sapachova M."/>
            <person name="Rudova N."/>
            <person name="Solodiankin O."/>
            <person name="Gerilovych A."/>
            <person name="Dagdag R."/>
            <person name="Redlinger M."/>
            <person name="Bezymennyi M."/>
            <person name="Frant M."/>
            <person name="Lange C.E."/>
            <person name="Dubchak I."/>
            <person name="Mezhenskyii A."/>
            <person name="Nychyk S."/>
            <person name="Bortz E."/>
            <person name="Drown D.M."/>
        </authorList>
    </citation>
    <scope>NUCLEOTIDE SEQUENCE [LARGE SCALE GENOMIC DNA]</scope>
</reference>
<proteinExistence type="predicted"/>